<evidence type="ECO:0000313" key="9">
    <source>
        <dbReference type="Proteomes" id="UP001501218"/>
    </source>
</evidence>
<dbReference type="Proteomes" id="UP001501218">
    <property type="component" value="Unassembled WGS sequence"/>
</dbReference>
<keyword evidence="9" id="KW-1185">Reference proteome</keyword>
<evidence type="ECO:0000256" key="1">
    <source>
        <dbReference type="ARBA" id="ARBA00004141"/>
    </source>
</evidence>
<protein>
    <submittedName>
        <fullName evidence="8">EamA family transporter</fullName>
    </submittedName>
</protein>
<sequence length="323" mass="33253">MSAPVDPAVSSPVRNARSAGVAVAIASAVFFGGSGPFAKPLITAGLSPLQVAWLRLAGGALLMLPLLVRHLGVPRRVPGLLAGYGLFAVAGVQVCYFAAIATVPVGVALLIEFLGPVIVLGWIRFARRRPVSRSATTGVVLAVVGLVFVVELWSGLSFNPIGLLFGLGAACCQATYFLLADSADHVDPLALAGYGLLLATVVVSVIARPWEIDWALLAGDVVLAGHQVPALIAVAWIVVISTVLAYLTGIVAVRRLTPQVAGGIAFLEPVVATLLAWALLSEQLGPMQLIGGALILAGAYIAQRAAPNAEPDLGPLQAAHRPD</sequence>
<evidence type="ECO:0000256" key="5">
    <source>
        <dbReference type="ARBA" id="ARBA00023136"/>
    </source>
</evidence>
<evidence type="ECO:0000256" key="3">
    <source>
        <dbReference type="ARBA" id="ARBA00022692"/>
    </source>
</evidence>
<feature type="domain" description="EamA" evidence="7">
    <location>
        <begin position="20"/>
        <end position="150"/>
    </location>
</feature>
<gene>
    <name evidence="8" type="ORF">GCM10009854_33330</name>
</gene>
<feature type="transmembrane region" description="Helical" evidence="6">
    <location>
        <begin position="105"/>
        <end position="123"/>
    </location>
</feature>
<name>A0ABN3GIT8_9PSEU</name>
<feature type="transmembrane region" description="Helical" evidence="6">
    <location>
        <begin position="286"/>
        <end position="302"/>
    </location>
</feature>
<organism evidence="8 9">
    <name type="scientific">Saccharopolyspora halophila</name>
    <dbReference type="NCBI Taxonomy" id="405551"/>
    <lineage>
        <taxon>Bacteria</taxon>
        <taxon>Bacillati</taxon>
        <taxon>Actinomycetota</taxon>
        <taxon>Actinomycetes</taxon>
        <taxon>Pseudonocardiales</taxon>
        <taxon>Pseudonocardiaceae</taxon>
        <taxon>Saccharopolyspora</taxon>
    </lineage>
</organism>
<feature type="domain" description="EamA" evidence="7">
    <location>
        <begin position="161"/>
        <end position="301"/>
    </location>
</feature>
<feature type="transmembrane region" description="Helical" evidence="6">
    <location>
        <begin position="260"/>
        <end position="280"/>
    </location>
</feature>
<comment type="subcellular location">
    <subcellularLocation>
        <location evidence="1">Membrane</location>
        <topology evidence="1">Multi-pass membrane protein</topology>
    </subcellularLocation>
</comment>
<feature type="transmembrane region" description="Helical" evidence="6">
    <location>
        <begin position="161"/>
        <end position="179"/>
    </location>
</feature>
<proteinExistence type="inferred from homology"/>
<reference evidence="8 9" key="1">
    <citation type="journal article" date="2019" name="Int. J. Syst. Evol. Microbiol.">
        <title>The Global Catalogue of Microorganisms (GCM) 10K type strain sequencing project: providing services to taxonomists for standard genome sequencing and annotation.</title>
        <authorList>
            <consortium name="The Broad Institute Genomics Platform"/>
            <consortium name="The Broad Institute Genome Sequencing Center for Infectious Disease"/>
            <person name="Wu L."/>
            <person name="Ma J."/>
        </authorList>
    </citation>
    <scope>NUCLEOTIDE SEQUENCE [LARGE SCALE GENOMIC DNA]</scope>
    <source>
        <strain evidence="8 9">JCM 16221</strain>
    </source>
</reference>
<feature type="transmembrane region" description="Helical" evidence="6">
    <location>
        <begin position="19"/>
        <end position="38"/>
    </location>
</feature>
<dbReference type="PANTHER" id="PTHR32322">
    <property type="entry name" value="INNER MEMBRANE TRANSPORTER"/>
    <property type="match status" value="1"/>
</dbReference>
<evidence type="ECO:0000256" key="2">
    <source>
        <dbReference type="ARBA" id="ARBA00007362"/>
    </source>
</evidence>
<dbReference type="PANTHER" id="PTHR32322:SF2">
    <property type="entry name" value="EAMA DOMAIN-CONTAINING PROTEIN"/>
    <property type="match status" value="1"/>
</dbReference>
<dbReference type="EMBL" id="BAAARA010000010">
    <property type="protein sequence ID" value="GAA2352668.1"/>
    <property type="molecule type" value="Genomic_DNA"/>
</dbReference>
<dbReference type="Pfam" id="PF00892">
    <property type="entry name" value="EamA"/>
    <property type="match status" value="2"/>
</dbReference>
<dbReference type="RefSeq" id="WP_344133048.1">
    <property type="nucleotide sequence ID" value="NZ_BAAARA010000010.1"/>
</dbReference>
<dbReference type="InterPro" id="IPR037185">
    <property type="entry name" value="EmrE-like"/>
</dbReference>
<keyword evidence="4 6" id="KW-1133">Transmembrane helix</keyword>
<comment type="similarity">
    <text evidence="2">Belongs to the EamA transporter family.</text>
</comment>
<evidence type="ECO:0000256" key="4">
    <source>
        <dbReference type="ARBA" id="ARBA00022989"/>
    </source>
</evidence>
<comment type="caution">
    <text evidence="8">The sequence shown here is derived from an EMBL/GenBank/DDBJ whole genome shotgun (WGS) entry which is preliminary data.</text>
</comment>
<feature type="transmembrane region" description="Helical" evidence="6">
    <location>
        <begin position="50"/>
        <end position="68"/>
    </location>
</feature>
<feature type="transmembrane region" description="Helical" evidence="6">
    <location>
        <begin position="191"/>
        <end position="210"/>
    </location>
</feature>
<evidence type="ECO:0000256" key="6">
    <source>
        <dbReference type="SAM" id="Phobius"/>
    </source>
</evidence>
<dbReference type="InterPro" id="IPR000620">
    <property type="entry name" value="EamA_dom"/>
</dbReference>
<feature type="transmembrane region" description="Helical" evidence="6">
    <location>
        <begin position="230"/>
        <end position="253"/>
    </location>
</feature>
<evidence type="ECO:0000259" key="7">
    <source>
        <dbReference type="Pfam" id="PF00892"/>
    </source>
</evidence>
<dbReference type="SUPFAM" id="SSF103481">
    <property type="entry name" value="Multidrug resistance efflux transporter EmrE"/>
    <property type="match status" value="2"/>
</dbReference>
<keyword evidence="3 6" id="KW-0812">Transmembrane</keyword>
<feature type="transmembrane region" description="Helical" evidence="6">
    <location>
        <begin position="80"/>
        <end position="99"/>
    </location>
</feature>
<dbReference type="InterPro" id="IPR050638">
    <property type="entry name" value="AA-Vitamin_Transporters"/>
</dbReference>
<feature type="transmembrane region" description="Helical" evidence="6">
    <location>
        <begin position="135"/>
        <end position="155"/>
    </location>
</feature>
<keyword evidence="5 6" id="KW-0472">Membrane</keyword>
<accession>A0ABN3GIT8</accession>
<evidence type="ECO:0000313" key="8">
    <source>
        <dbReference type="EMBL" id="GAA2352668.1"/>
    </source>
</evidence>